<protein>
    <recommendedName>
        <fullName evidence="3">Luciferase-like domain-containing protein</fullName>
    </recommendedName>
</protein>
<gene>
    <name evidence="1" type="ORF">AN484_00975</name>
</gene>
<reference evidence="1 2" key="1">
    <citation type="submission" date="2015-09" db="EMBL/GenBank/DDBJ databases">
        <title>Aphanizomenon flos-aquae WA102.</title>
        <authorList>
            <person name="Driscoll C."/>
        </authorList>
    </citation>
    <scope>NUCLEOTIDE SEQUENCE [LARGE SCALE GENOMIC DNA]</scope>
    <source>
        <strain evidence="1">WA102</strain>
    </source>
</reference>
<evidence type="ECO:0000313" key="1">
    <source>
        <dbReference type="EMBL" id="OBQ45573.1"/>
    </source>
</evidence>
<comment type="caution">
    <text evidence="1">The sequence shown here is derived from an EMBL/GenBank/DDBJ whole genome shotgun (WGS) entry which is preliminary data.</text>
</comment>
<dbReference type="AlphaFoldDB" id="A0A1B7X859"/>
<organism evidence="1 2">
    <name type="scientific">Aphanizomenon flos-aquae WA102</name>
    <dbReference type="NCBI Taxonomy" id="1710896"/>
    <lineage>
        <taxon>Bacteria</taxon>
        <taxon>Bacillati</taxon>
        <taxon>Cyanobacteriota</taxon>
        <taxon>Cyanophyceae</taxon>
        <taxon>Nostocales</taxon>
        <taxon>Aphanizomenonaceae</taxon>
        <taxon>Aphanizomenon</taxon>
    </lineage>
</organism>
<dbReference type="EMBL" id="LJOW01000002">
    <property type="protein sequence ID" value="OBQ45573.1"/>
    <property type="molecule type" value="Genomic_DNA"/>
</dbReference>
<sequence>MKFYYFGGVLGEESSVKSPSNLNMNHFDGVMFTHDIPQGDIFIQTALDIKQNEKIKYLVAIRPYTISPQYLYMLNNSLNKIQKDRVQLNIISGYTKNHENSVKGIVGSINDQSDKVEKRKYLVEFLDSLNEMNSNKDISSPLDFFVTTTNPRVLDSVNKYNNKVILPYSLYKNDIWFKKFNRPLEVKSKEIMLAVTPIIRDTEEELEKLKNYALRPVWQEGEVSRVVNDAAYFTPNSFHEFVKDLKKNNIGYMLINAVPQSENTVIIPFIKNYVESTKYKEII</sequence>
<evidence type="ECO:0008006" key="3">
    <source>
        <dbReference type="Google" id="ProtNLM"/>
    </source>
</evidence>
<accession>A0A1B7X859</accession>
<name>A0A1B7X859_APHFL</name>
<proteinExistence type="predicted"/>
<evidence type="ECO:0000313" key="2">
    <source>
        <dbReference type="Proteomes" id="UP000092093"/>
    </source>
</evidence>
<dbReference type="Proteomes" id="UP000092093">
    <property type="component" value="Unassembled WGS sequence"/>
</dbReference>